<keyword evidence="4 8" id="KW-1133">Transmembrane helix</keyword>
<evidence type="ECO:0000256" key="1">
    <source>
        <dbReference type="ARBA" id="ARBA00004651"/>
    </source>
</evidence>
<dbReference type="EMBL" id="GECU01011266">
    <property type="protein sequence ID" value="JAS96440.1"/>
    <property type="molecule type" value="Transcribed_RNA"/>
</dbReference>
<evidence type="ECO:0000256" key="2">
    <source>
        <dbReference type="ARBA" id="ARBA00022475"/>
    </source>
</evidence>
<dbReference type="InterPro" id="IPR052192">
    <property type="entry name" value="Insect_Ionotropic_Sensory_Rcpt"/>
</dbReference>
<evidence type="ECO:0000256" key="5">
    <source>
        <dbReference type="ARBA" id="ARBA00023136"/>
    </source>
</evidence>
<evidence type="ECO:0000313" key="9">
    <source>
        <dbReference type="EMBL" id="JAS96440.1"/>
    </source>
</evidence>
<protein>
    <submittedName>
        <fullName evidence="10">Uncharacterized protein</fullName>
    </submittedName>
</protein>
<keyword evidence="6" id="KW-0675">Receptor</keyword>
<organism evidence="10">
    <name type="scientific">Homalodisca liturata</name>
    <dbReference type="NCBI Taxonomy" id="320908"/>
    <lineage>
        <taxon>Eukaryota</taxon>
        <taxon>Metazoa</taxon>
        <taxon>Ecdysozoa</taxon>
        <taxon>Arthropoda</taxon>
        <taxon>Hexapoda</taxon>
        <taxon>Insecta</taxon>
        <taxon>Pterygota</taxon>
        <taxon>Neoptera</taxon>
        <taxon>Paraneoptera</taxon>
        <taxon>Hemiptera</taxon>
        <taxon>Auchenorrhyncha</taxon>
        <taxon>Membracoidea</taxon>
        <taxon>Cicadellidae</taxon>
        <taxon>Cicadellinae</taxon>
        <taxon>Proconiini</taxon>
        <taxon>Homalodisca</taxon>
    </lineage>
</organism>
<dbReference type="AlphaFoldDB" id="A0A1B6K0B0"/>
<keyword evidence="3 8" id="KW-0812">Transmembrane</keyword>
<reference evidence="10" key="1">
    <citation type="submission" date="2015-11" db="EMBL/GenBank/DDBJ databases">
        <title>De novo transcriptome assembly of four potential Pierce s Disease insect vectors from Arizona vineyards.</title>
        <authorList>
            <person name="Tassone E.E."/>
        </authorList>
    </citation>
    <scope>NUCLEOTIDE SEQUENCE</scope>
</reference>
<dbReference type="EMBL" id="GECU01002807">
    <property type="protein sequence ID" value="JAT04900.1"/>
    <property type="molecule type" value="Transcribed_RNA"/>
</dbReference>
<accession>A0A1B6K0B0</accession>
<feature type="transmembrane region" description="Helical" evidence="8">
    <location>
        <begin position="104"/>
        <end position="127"/>
    </location>
</feature>
<proteinExistence type="predicted"/>
<dbReference type="SUPFAM" id="SSF53850">
    <property type="entry name" value="Periplasmic binding protein-like II"/>
    <property type="match status" value="1"/>
</dbReference>
<evidence type="ECO:0000256" key="4">
    <source>
        <dbReference type="ARBA" id="ARBA00022989"/>
    </source>
</evidence>
<dbReference type="PANTHER" id="PTHR42643:SF35">
    <property type="entry name" value="IONOTROPIC RECEPTOR 68A, ISOFORM A"/>
    <property type="match status" value="1"/>
</dbReference>
<gene>
    <name evidence="10" type="ORF">g.38198</name>
    <name evidence="9" type="ORF">g.38199</name>
</gene>
<evidence type="ECO:0000256" key="8">
    <source>
        <dbReference type="SAM" id="Phobius"/>
    </source>
</evidence>
<dbReference type="GO" id="GO:0005886">
    <property type="term" value="C:plasma membrane"/>
    <property type="evidence" value="ECO:0007669"/>
    <property type="project" value="UniProtKB-SubCell"/>
</dbReference>
<name>A0A1B6K0B0_9HEMI</name>
<evidence type="ECO:0000256" key="3">
    <source>
        <dbReference type="ARBA" id="ARBA00022692"/>
    </source>
</evidence>
<dbReference type="PANTHER" id="PTHR42643">
    <property type="entry name" value="IONOTROPIC RECEPTOR 20A-RELATED"/>
    <property type="match status" value="1"/>
</dbReference>
<comment type="subcellular location">
    <subcellularLocation>
        <location evidence="1">Cell membrane</location>
        <topology evidence="1">Multi-pass membrane protein</topology>
    </subcellularLocation>
</comment>
<keyword evidence="2" id="KW-1003">Cell membrane</keyword>
<sequence length="150" mass="17508">MKRSKIRVHPKISDAELSEENKTMKNRNLHIMSDCIILMPISIGLEKNSPLKPRVDVFIQRVVEAGLIHKWLRDVMKESQDRYLSQQKEQVQALVNLRKFTGALVALGVGYGISLTAFIAEILHWHFVIQKDPLFDKYSMSRFYFCKKFK</sequence>
<evidence type="ECO:0000256" key="7">
    <source>
        <dbReference type="ARBA" id="ARBA00023180"/>
    </source>
</evidence>
<keyword evidence="5 8" id="KW-0472">Membrane</keyword>
<evidence type="ECO:0000256" key="6">
    <source>
        <dbReference type="ARBA" id="ARBA00023170"/>
    </source>
</evidence>
<evidence type="ECO:0000313" key="10">
    <source>
        <dbReference type="EMBL" id="JAT04900.1"/>
    </source>
</evidence>
<keyword evidence="7" id="KW-0325">Glycoprotein</keyword>